<protein>
    <submittedName>
        <fullName evidence="1">Uncharacterized protein</fullName>
    </submittedName>
</protein>
<evidence type="ECO:0000313" key="2">
    <source>
        <dbReference type="Proteomes" id="UP000812277"/>
    </source>
</evidence>
<gene>
    <name evidence="1" type="ORF">K0T92_06475</name>
</gene>
<dbReference type="SUPFAM" id="SSF48208">
    <property type="entry name" value="Six-hairpin glycosidases"/>
    <property type="match status" value="1"/>
</dbReference>
<dbReference type="RefSeq" id="WP_219871633.1">
    <property type="nucleotide sequence ID" value="NZ_JAHZIJ010000003.1"/>
</dbReference>
<dbReference type="EMBL" id="JAHZIJ010000003">
    <property type="protein sequence ID" value="MBW7474384.1"/>
    <property type="molecule type" value="Genomic_DNA"/>
</dbReference>
<name>A0ABS7D3F0_9BACL</name>
<sequence>MAGKNNRRKSGYAAAAALLACTIAVSGCSEGLKVGVSDYNFDTAGNMFAYAEFELSGEPLAESLGLDLDVLEIGKLDSPTAFDYIAGVESYEYSEEAMYEVVEKSGMGLHLVNGPAIAELAKQSGQTANETLAARFLKLAESVGQPADQIQQNMYPTFIEYVSGDPHYAQKVDTAKFADGENGTYTPKYQVDFGTLRWKRDGMKKQLVPAAYGGTMLKQALWAGDFLGNLHNAESDEEVDATTVDNSPEGELGLKLGVSSADGIQGMILTEEIWNKLLYVRDNLFYDPSSKAIGALSDGNDTTYLPHAIDVAETDDVSYANAKSLNVTDKRSVLQDQWLMLWPTSEFYGMTDQRPGNPNRNPAFARVFDGDPFPAAPAVNTDDNPSNDIASSDPYTVSRDVLLALFNNIQSRHWNDKLGVFVTENDGTAQGNEVNTFDAGYTIEALRMFQRAIDGLPVGYANGDAAEGLKTEWGKQAKEMIVKQADFILHSLITKDGLVISSYDTEKEKAGVETTLLAQLGAIRGLTSAFLVTESEKYRDGARKLYAAMDSKLWDNDIKAYRTKGDEAKYDAFTAGGVSAVLRLALQHLKNTGEESDAPKALDQTAIQDRYVAFYRQVINGPSLEEGMQASEFWDTGDFYKEGDDSGNTDGDTVPQIQKGHGEYGIAPILVPVEITD</sequence>
<keyword evidence="2" id="KW-1185">Reference proteome</keyword>
<dbReference type="InterPro" id="IPR008928">
    <property type="entry name" value="6-hairpin_glycosidase_sf"/>
</dbReference>
<proteinExistence type="predicted"/>
<comment type="caution">
    <text evidence="1">The sequence shown here is derived from an EMBL/GenBank/DDBJ whole genome shotgun (WGS) entry which is preliminary data.</text>
</comment>
<accession>A0ABS7D3F0</accession>
<dbReference type="PROSITE" id="PS51257">
    <property type="entry name" value="PROKAR_LIPOPROTEIN"/>
    <property type="match status" value="1"/>
</dbReference>
<dbReference type="Proteomes" id="UP000812277">
    <property type="component" value="Unassembled WGS sequence"/>
</dbReference>
<evidence type="ECO:0000313" key="1">
    <source>
        <dbReference type="EMBL" id="MBW7474384.1"/>
    </source>
</evidence>
<organism evidence="1 2">
    <name type="scientific">Paenibacillus oenotherae</name>
    <dbReference type="NCBI Taxonomy" id="1435645"/>
    <lineage>
        <taxon>Bacteria</taxon>
        <taxon>Bacillati</taxon>
        <taxon>Bacillota</taxon>
        <taxon>Bacilli</taxon>
        <taxon>Bacillales</taxon>
        <taxon>Paenibacillaceae</taxon>
        <taxon>Paenibacillus</taxon>
    </lineage>
</organism>
<reference evidence="1 2" key="1">
    <citation type="submission" date="2021-07" db="EMBL/GenBank/DDBJ databases">
        <title>Paenibacillus radiodurans sp. nov., isolated from the southeastern edge of Tengger Desert.</title>
        <authorList>
            <person name="Zhang G."/>
        </authorList>
    </citation>
    <scope>NUCLEOTIDE SEQUENCE [LARGE SCALE GENOMIC DNA]</scope>
    <source>
        <strain evidence="1 2">DT7-4</strain>
    </source>
</reference>